<dbReference type="EMBL" id="SLWR01000004">
    <property type="protein sequence ID" value="TCO48392.1"/>
    <property type="molecule type" value="Genomic_DNA"/>
</dbReference>
<keyword evidence="2" id="KW-1185">Reference proteome</keyword>
<accession>A0A4R2IUQ5</accession>
<dbReference type="Proteomes" id="UP000295573">
    <property type="component" value="Unassembled WGS sequence"/>
</dbReference>
<dbReference type="RefSeq" id="WP_132148231.1">
    <property type="nucleotide sequence ID" value="NZ_SLWR01000004.1"/>
</dbReference>
<comment type="caution">
    <text evidence="1">The sequence shown here is derived from an EMBL/GenBank/DDBJ whole genome shotgun (WGS) entry which is preliminary data.</text>
</comment>
<dbReference type="PROSITE" id="PS51318">
    <property type="entry name" value="TAT"/>
    <property type="match status" value="1"/>
</dbReference>
<protein>
    <submittedName>
        <fullName evidence="1">Uncharacterized protein</fullName>
    </submittedName>
</protein>
<dbReference type="OrthoDB" id="3831041at2"/>
<dbReference type="AlphaFoldDB" id="A0A4R2IUQ5"/>
<evidence type="ECO:0000313" key="2">
    <source>
        <dbReference type="Proteomes" id="UP000295573"/>
    </source>
</evidence>
<proteinExistence type="predicted"/>
<reference evidence="1 2" key="1">
    <citation type="journal article" date="2015" name="Stand. Genomic Sci.">
        <title>Genomic Encyclopedia of Bacterial and Archaeal Type Strains, Phase III: the genomes of soil and plant-associated and newly described type strains.</title>
        <authorList>
            <person name="Whitman W.B."/>
            <person name="Woyke T."/>
            <person name="Klenk H.P."/>
            <person name="Zhou Y."/>
            <person name="Lilburn T.G."/>
            <person name="Beck B.J."/>
            <person name="De Vos P."/>
            <person name="Vandamme P."/>
            <person name="Eisen J.A."/>
            <person name="Garrity G."/>
            <person name="Hugenholtz P."/>
            <person name="Kyrpides N.C."/>
        </authorList>
    </citation>
    <scope>NUCLEOTIDE SEQUENCE [LARGE SCALE GENOMIC DNA]</scope>
    <source>
        <strain evidence="1 2">VKM Ac-2541</strain>
    </source>
</reference>
<organism evidence="1 2">
    <name type="scientific">Kribbella antiqua</name>
    <dbReference type="NCBI Taxonomy" id="2512217"/>
    <lineage>
        <taxon>Bacteria</taxon>
        <taxon>Bacillati</taxon>
        <taxon>Actinomycetota</taxon>
        <taxon>Actinomycetes</taxon>
        <taxon>Propionibacteriales</taxon>
        <taxon>Kribbellaceae</taxon>
        <taxon>Kribbella</taxon>
    </lineage>
</organism>
<name>A0A4R2IUQ5_9ACTN</name>
<gene>
    <name evidence="1" type="ORF">EV646_104210</name>
</gene>
<sequence length="159" mass="16370">MSENALGRRQALRGAGIAAGGVAIAGLATATPAAADGDHGLLGSWMCVRQDDGSPDKVRLVLSFAGGGVIVSHDISPAGPPFTGTWARKGKWFQATFWTGFPGEQGPESVGPTVRVRLRGKLSDGKITATYRFTVFAPGSETQVVDSGTGTVTGRRISA</sequence>
<dbReference type="InterPro" id="IPR006311">
    <property type="entry name" value="TAT_signal"/>
</dbReference>
<evidence type="ECO:0000313" key="1">
    <source>
        <dbReference type="EMBL" id="TCO48392.1"/>
    </source>
</evidence>